<feature type="repeat" description="WD" evidence="7">
    <location>
        <begin position="559"/>
        <end position="591"/>
    </location>
</feature>
<dbReference type="RefSeq" id="XP_024402656.1">
    <property type="nucleotide sequence ID" value="XM_024546888.2"/>
</dbReference>
<gene>
    <name evidence="12" type="primary">LOC112295374</name>
    <name evidence="11" type="ORF">PHYPA_003171</name>
</gene>
<dbReference type="AlphaFoldDB" id="A0A2K1L2X2"/>
<evidence type="ECO:0000256" key="3">
    <source>
        <dbReference type="ARBA" id="ARBA00022737"/>
    </source>
</evidence>
<name>A0A2K1L2X2_PHYPA</name>
<feature type="repeat" description="WD" evidence="7">
    <location>
        <begin position="305"/>
        <end position="346"/>
    </location>
</feature>
<dbReference type="KEGG" id="ppp:112295374"/>
<keyword evidence="5" id="KW-0862">Zinc</keyword>
<evidence type="ECO:0000313" key="11">
    <source>
        <dbReference type="EMBL" id="PNR60378.1"/>
    </source>
</evidence>
<feature type="repeat" description="WD" evidence="7">
    <location>
        <begin position="475"/>
        <end position="516"/>
    </location>
</feature>
<dbReference type="InterPro" id="IPR017907">
    <property type="entry name" value="Znf_RING_CS"/>
</dbReference>
<dbReference type="CDD" id="cd16449">
    <property type="entry name" value="RING-HC"/>
    <property type="match status" value="1"/>
</dbReference>
<feature type="repeat" description="WD" evidence="7">
    <location>
        <begin position="347"/>
        <end position="389"/>
    </location>
</feature>
<dbReference type="Pfam" id="PF13639">
    <property type="entry name" value="zf-RING_2"/>
    <property type="match status" value="1"/>
</dbReference>
<accession>A0A2K1L2X2</accession>
<evidence type="ECO:0000256" key="5">
    <source>
        <dbReference type="ARBA" id="ARBA00022833"/>
    </source>
</evidence>
<evidence type="ECO:0000256" key="7">
    <source>
        <dbReference type="PROSITE-ProRule" id="PRU00221"/>
    </source>
</evidence>
<dbReference type="InterPro" id="IPR013083">
    <property type="entry name" value="Znf_RING/FYVE/PHD"/>
</dbReference>
<dbReference type="PROSITE" id="PS50089">
    <property type="entry name" value="ZF_RING_2"/>
    <property type="match status" value="1"/>
</dbReference>
<dbReference type="EnsemblPlants" id="Pp3c2_24880V3.1">
    <property type="protein sequence ID" value="Pp3c2_24880V3.1"/>
    <property type="gene ID" value="Pp3c2_24880"/>
</dbReference>
<dbReference type="InterPro" id="IPR020472">
    <property type="entry name" value="WD40_PAC1"/>
</dbReference>
<feature type="compositionally biased region" description="Low complexity" evidence="9">
    <location>
        <begin position="126"/>
        <end position="140"/>
    </location>
</feature>
<dbReference type="PROSITE" id="PS50082">
    <property type="entry name" value="WD_REPEATS_2"/>
    <property type="match status" value="7"/>
</dbReference>
<reference evidence="11 13" key="1">
    <citation type="journal article" date="2008" name="Science">
        <title>The Physcomitrella genome reveals evolutionary insights into the conquest of land by plants.</title>
        <authorList>
            <person name="Rensing S."/>
            <person name="Lang D."/>
            <person name="Zimmer A."/>
            <person name="Terry A."/>
            <person name="Salamov A."/>
            <person name="Shapiro H."/>
            <person name="Nishiyama T."/>
            <person name="Perroud P.-F."/>
            <person name="Lindquist E."/>
            <person name="Kamisugi Y."/>
            <person name="Tanahashi T."/>
            <person name="Sakakibara K."/>
            <person name="Fujita T."/>
            <person name="Oishi K."/>
            <person name="Shin-I T."/>
            <person name="Kuroki Y."/>
            <person name="Toyoda A."/>
            <person name="Suzuki Y."/>
            <person name="Hashimoto A."/>
            <person name="Yamaguchi K."/>
            <person name="Sugano A."/>
            <person name="Kohara Y."/>
            <person name="Fujiyama A."/>
            <person name="Anterola A."/>
            <person name="Aoki S."/>
            <person name="Ashton N."/>
            <person name="Barbazuk W.B."/>
            <person name="Barker E."/>
            <person name="Bennetzen J."/>
            <person name="Bezanilla M."/>
            <person name="Blankenship R."/>
            <person name="Cho S.H."/>
            <person name="Dutcher S."/>
            <person name="Estelle M."/>
            <person name="Fawcett J.A."/>
            <person name="Gundlach H."/>
            <person name="Hanada K."/>
            <person name="Heyl A."/>
            <person name="Hicks K.A."/>
            <person name="Hugh J."/>
            <person name="Lohr M."/>
            <person name="Mayer K."/>
            <person name="Melkozernov A."/>
            <person name="Murata T."/>
            <person name="Nelson D."/>
            <person name="Pils B."/>
            <person name="Prigge M."/>
            <person name="Reiss B."/>
            <person name="Renner T."/>
            <person name="Rombauts S."/>
            <person name="Rushton P."/>
            <person name="Sanderfoot A."/>
            <person name="Schween G."/>
            <person name="Shiu S.-H."/>
            <person name="Stueber K."/>
            <person name="Theodoulou F.L."/>
            <person name="Tu H."/>
            <person name="Van de Peer Y."/>
            <person name="Verrier P.J."/>
            <person name="Waters E."/>
            <person name="Wood A."/>
            <person name="Yang L."/>
            <person name="Cove D."/>
            <person name="Cuming A."/>
            <person name="Hasebe M."/>
            <person name="Lucas S."/>
            <person name="Mishler D.B."/>
            <person name="Reski R."/>
            <person name="Grigoriev I."/>
            <person name="Quatrano R.S."/>
            <person name="Boore J.L."/>
        </authorList>
    </citation>
    <scope>NUCLEOTIDE SEQUENCE [LARGE SCALE GENOMIC DNA]</scope>
    <source>
        <strain evidence="12 13">cv. Gransden 2004</strain>
    </source>
</reference>
<dbReference type="InterPro" id="IPR036322">
    <property type="entry name" value="WD40_repeat_dom_sf"/>
</dbReference>
<evidence type="ECO:0000313" key="13">
    <source>
        <dbReference type="Proteomes" id="UP000006727"/>
    </source>
</evidence>
<evidence type="ECO:0000259" key="10">
    <source>
        <dbReference type="PROSITE" id="PS50089"/>
    </source>
</evidence>
<dbReference type="OMA" id="TIVQIQR"/>
<dbReference type="SMART" id="SM00184">
    <property type="entry name" value="RING"/>
    <property type="match status" value="1"/>
</dbReference>
<dbReference type="PRINTS" id="PR00320">
    <property type="entry name" value="GPROTEINBRPT"/>
</dbReference>
<keyword evidence="4 6" id="KW-0863">Zinc-finger</keyword>
<protein>
    <recommendedName>
        <fullName evidence="10">RING-type domain-containing protein</fullName>
    </recommendedName>
</protein>
<dbReference type="SUPFAM" id="SSF50978">
    <property type="entry name" value="WD40 repeat-like"/>
    <property type="match status" value="1"/>
</dbReference>
<keyword evidence="2" id="KW-0479">Metal-binding</keyword>
<keyword evidence="1 7" id="KW-0853">WD repeat</keyword>
<dbReference type="CDD" id="cd00200">
    <property type="entry name" value="WD40"/>
    <property type="match status" value="1"/>
</dbReference>
<dbReference type="EMBL" id="ABEU02000002">
    <property type="protein sequence ID" value="PNR60378.1"/>
    <property type="molecule type" value="Genomic_DNA"/>
</dbReference>
<dbReference type="InterPro" id="IPR015943">
    <property type="entry name" value="WD40/YVTN_repeat-like_dom_sf"/>
</dbReference>
<keyword evidence="3" id="KW-0677">Repeat</keyword>
<dbReference type="Gramene" id="Pp3c2_24880V3.2">
    <property type="protein sequence ID" value="Pp3c2_24880V3.2"/>
    <property type="gene ID" value="Pp3c2_24880"/>
</dbReference>
<dbReference type="InterPro" id="IPR001680">
    <property type="entry name" value="WD40_rpt"/>
</dbReference>
<dbReference type="InterPro" id="IPR001841">
    <property type="entry name" value="Znf_RING"/>
</dbReference>
<sequence>MSLTCKICFESASGQGKQARITSCGHVFCHDCATIWFRTETNCPVCRNPVAGFSRLIALFDHDAGLQSPSLGFDDEICENRGEIVGTSGCEDGQVRDSPNGAKSSGVGTSGSGESGAIQIAGGEPSSTGRSSAEGAGASADRSRVADCLQRRNCDNEDVQVKFVLSKVAERWQQVMVERARLRVQVAALEKIKQELSTRVQALTDENEAMKQAMSMGFRPRGGASNFRWDLDYDAQDSSYYSDSRLQGLDRESEMNAMGSYLTSLNISQIGYNDTGYPPVRGWSRAPAKVEERLSASKWELAHTFTKHMGPVHGIAVNPSGNLVATASWDHLCRVYDVHLEDEVAVLSGHMLGLYAVKFSPAKRDLVGTVSSDQTCRLWNTDTGECLRVLEGHTDEVNGLSFKPGTHLLATASDDATSMIWDAEKGIPITTLNGHRHGVYGVCFQPGGGHLVATASFDFTAKLWDPRSGEDVQTLRGHLEDVIGVDIDDSGTYLATGSDDKTCRVWDLRMGHPIVVLKAHSGEVKRVVFSPYGKLLATTSGDTTVRLFDTTTWDCAQILSSHSDHVFDVAWSPTADFLVTASHDRLWKLWQPRVPSLRNSGFTANNHQRYPASQVNSDVMRVERMAMA</sequence>
<feature type="domain" description="RING-type" evidence="10">
    <location>
        <begin position="5"/>
        <end position="47"/>
    </location>
</feature>
<dbReference type="OrthoDB" id="1852675at2759"/>
<evidence type="ECO:0000256" key="1">
    <source>
        <dbReference type="ARBA" id="ARBA00022574"/>
    </source>
</evidence>
<organism evidence="11">
    <name type="scientific">Physcomitrium patens</name>
    <name type="common">Spreading-leaved earth moss</name>
    <name type="synonym">Physcomitrella patens</name>
    <dbReference type="NCBI Taxonomy" id="3218"/>
    <lineage>
        <taxon>Eukaryota</taxon>
        <taxon>Viridiplantae</taxon>
        <taxon>Streptophyta</taxon>
        <taxon>Embryophyta</taxon>
        <taxon>Bryophyta</taxon>
        <taxon>Bryophytina</taxon>
        <taxon>Bryopsida</taxon>
        <taxon>Funariidae</taxon>
        <taxon>Funariales</taxon>
        <taxon>Funariaceae</taxon>
        <taxon>Physcomitrium</taxon>
    </lineage>
</organism>
<evidence type="ECO:0000256" key="8">
    <source>
        <dbReference type="SAM" id="Coils"/>
    </source>
</evidence>
<feature type="coiled-coil region" evidence="8">
    <location>
        <begin position="179"/>
        <end position="213"/>
    </location>
</feature>
<dbReference type="Gene3D" id="3.30.40.10">
    <property type="entry name" value="Zinc/RING finger domain, C3HC4 (zinc finger)"/>
    <property type="match status" value="1"/>
</dbReference>
<proteinExistence type="predicted"/>
<evidence type="ECO:0000256" key="6">
    <source>
        <dbReference type="PROSITE-ProRule" id="PRU00175"/>
    </source>
</evidence>
<dbReference type="GO" id="GO:0008270">
    <property type="term" value="F:zinc ion binding"/>
    <property type="evidence" value="ECO:0007669"/>
    <property type="project" value="UniProtKB-KW"/>
</dbReference>
<dbReference type="InterPro" id="IPR019775">
    <property type="entry name" value="WD40_repeat_CS"/>
</dbReference>
<dbReference type="EnsemblPlants" id="Pp3c2_24880V3.2">
    <property type="protein sequence ID" value="Pp3c2_24880V3.2"/>
    <property type="gene ID" value="Pp3c2_24880"/>
</dbReference>
<feature type="repeat" description="WD" evidence="7">
    <location>
        <begin position="517"/>
        <end position="558"/>
    </location>
</feature>
<evidence type="ECO:0000313" key="12">
    <source>
        <dbReference type="EnsemblPlants" id="Pp3c2_24880V3.1"/>
    </source>
</evidence>
<dbReference type="Gramene" id="Pp3c2_24880V3.1">
    <property type="protein sequence ID" value="Pp3c2_24880V3.1"/>
    <property type="gene ID" value="Pp3c2_24880"/>
</dbReference>
<dbReference type="PROSITE" id="PS00678">
    <property type="entry name" value="WD_REPEATS_1"/>
    <property type="match status" value="3"/>
</dbReference>
<feature type="region of interest" description="Disordered" evidence="9">
    <location>
        <begin position="88"/>
        <end position="142"/>
    </location>
</feature>
<keyword evidence="13" id="KW-1185">Reference proteome</keyword>
<dbReference type="PROSITE" id="PS50294">
    <property type="entry name" value="WD_REPEATS_REGION"/>
    <property type="match status" value="5"/>
</dbReference>
<dbReference type="Proteomes" id="UP000006727">
    <property type="component" value="Chromosome 2"/>
</dbReference>
<dbReference type="PANTHER" id="PTHR19879">
    <property type="entry name" value="TRANSCRIPTION INITIATION FACTOR TFIID"/>
    <property type="match status" value="1"/>
</dbReference>
<dbReference type="PANTHER" id="PTHR19879:SF9">
    <property type="entry name" value="TRANSCRIPTION INITIATION FACTOR TFIID SUBUNIT 5"/>
    <property type="match status" value="1"/>
</dbReference>
<dbReference type="Gene3D" id="2.130.10.10">
    <property type="entry name" value="YVTN repeat-like/Quinoprotein amine dehydrogenase"/>
    <property type="match status" value="3"/>
</dbReference>
<dbReference type="SUPFAM" id="SSF57850">
    <property type="entry name" value="RING/U-box"/>
    <property type="match status" value="1"/>
</dbReference>
<evidence type="ECO:0000256" key="4">
    <source>
        <dbReference type="ARBA" id="ARBA00022771"/>
    </source>
</evidence>
<dbReference type="Pfam" id="PF00400">
    <property type="entry name" value="WD40"/>
    <property type="match status" value="7"/>
</dbReference>
<feature type="repeat" description="WD" evidence="7">
    <location>
        <begin position="432"/>
        <end position="474"/>
    </location>
</feature>
<dbReference type="SMART" id="SM00320">
    <property type="entry name" value="WD40"/>
    <property type="match status" value="7"/>
</dbReference>
<evidence type="ECO:0000256" key="2">
    <source>
        <dbReference type="ARBA" id="ARBA00022723"/>
    </source>
</evidence>
<feature type="repeat" description="WD" evidence="7">
    <location>
        <begin position="390"/>
        <end position="431"/>
    </location>
</feature>
<evidence type="ECO:0000256" key="9">
    <source>
        <dbReference type="SAM" id="MobiDB-lite"/>
    </source>
</evidence>
<reference evidence="12" key="3">
    <citation type="submission" date="2020-12" db="UniProtKB">
        <authorList>
            <consortium name="EnsemblPlants"/>
        </authorList>
    </citation>
    <scope>IDENTIFICATION</scope>
</reference>
<dbReference type="PROSITE" id="PS00518">
    <property type="entry name" value="ZF_RING_1"/>
    <property type="match status" value="1"/>
</dbReference>
<dbReference type="STRING" id="3218.A0A2K1L2X2"/>
<reference evidence="11 13" key="2">
    <citation type="journal article" date="2018" name="Plant J.">
        <title>The Physcomitrella patens chromosome-scale assembly reveals moss genome structure and evolution.</title>
        <authorList>
            <person name="Lang D."/>
            <person name="Ullrich K.K."/>
            <person name="Murat F."/>
            <person name="Fuchs J."/>
            <person name="Jenkins J."/>
            <person name="Haas F.B."/>
            <person name="Piednoel M."/>
            <person name="Gundlach H."/>
            <person name="Van Bel M."/>
            <person name="Meyberg R."/>
            <person name="Vives C."/>
            <person name="Morata J."/>
            <person name="Symeonidi A."/>
            <person name="Hiss M."/>
            <person name="Muchero W."/>
            <person name="Kamisugi Y."/>
            <person name="Saleh O."/>
            <person name="Blanc G."/>
            <person name="Decker E.L."/>
            <person name="van Gessel N."/>
            <person name="Grimwood J."/>
            <person name="Hayes R.D."/>
            <person name="Graham S.W."/>
            <person name="Gunter L.E."/>
            <person name="McDaniel S.F."/>
            <person name="Hoernstein S.N.W."/>
            <person name="Larsson A."/>
            <person name="Li F.W."/>
            <person name="Perroud P.F."/>
            <person name="Phillips J."/>
            <person name="Ranjan P."/>
            <person name="Rokshar D.S."/>
            <person name="Rothfels C.J."/>
            <person name="Schneider L."/>
            <person name="Shu S."/>
            <person name="Stevenson D.W."/>
            <person name="Thummler F."/>
            <person name="Tillich M."/>
            <person name="Villarreal Aguilar J.C."/>
            <person name="Widiez T."/>
            <person name="Wong G.K."/>
            <person name="Wymore A."/>
            <person name="Zhang Y."/>
            <person name="Zimmer A.D."/>
            <person name="Quatrano R.S."/>
            <person name="Mayer K.F.X."/>
            <person name="Goodstein D."/>
            <person name="Casacuberta J.M."/>
            <person name="Vandepoele K."/>
            <person name="Reski R."/>
            <person name="Cuming A.C."/>
            <person name="Tuskan G.A."/>
            <person name="Maumus F."/>
            <person name="Salse J."/>
            <person name="Schmutz J."/>
            <person name="Rensing S.A."/>
        </authorList>
    </citation>
    <scope>NUCLEOTIDE SEQUENCE [LARGE SCALE GENOMIC DNA]</scope>
    <source>
        <strain evidence="12 13">cv. Gransden 2004</strain>
    </source>
</reference>
<dbReference type="PaxDb" id="3218-PP1S119_113V6.1"/>
<dbReference type="GeneID" id="112295374"/>
<keyword evidence="8" id="KW-0175">Coiled coil</keyword>